<sequence length="312" mass="32888">MSLWAHLDTAFFITWLAAAVRLAGPVLLASLGEIYAERSGVLNIGIEGTVLMGALSSYLVAVWSGSTVLGFFAGGVGGLIVGLFLAFLYLRALASQVVVGIVFNILAAGVATYVYSLVIGNNTSPTIAMFNALPLPWLSHLPVIGSIFFNQPWPLYLTLILVGVAQIGLFHTRFGLTLRAVGENPRAAHAAGLNVQRVRTYGVMLSCLGAGLAGGYLVTAQIGLFRDNIVSGQGFIALAIVIFGRWSPVKALLAAFIFGAADALQLSLQLFDNALPAQVLLALPYLLTILAMSGIVGKTVQPGALTQPYRKE</sequence>
<protein>
    <submittedName>
        <fullName evidence="7">ABC transporter permease</fullName>
    </submittedName>
</protein>
<feature type="transmembrane region" description="Helical" evidence="6">
    <location>
        <begin position="44"/>
        <end position="63"/>
    </location>
</feature>
<evidence type="ECO:0000313" key="8">
    <source>
        <dbReference type="Proteomes" id="UP000317663"/>
    </source>
</evidence>
<feature type="transmembrane region" description="Helical" evidence="6">
    <location>
        <begin position="279"/>
        <end position="300"/>
    </location>
</feature>
<gene>
    <name evidence="7" type="ORF">EAH77_17700</name>
</gene>
<dbReference type="InterPro" id="IPR001851">
    <property type="entry name" value="ABC_transp_permease"/>
</dbReference>
<comment type="subcellular location">
    <subcellularLocation>
        <location evidence="1">Cell inner membrane</location>
        <topology evidence="1">Multi-pass membrane protein</topology>
    </subcellularLocation>
</comment>
<evidence type="ECO:0000256" key="5">
    <source>
        <dbReference type="ARBA" id="ARBA00023136"/>
    </source>
</evidence>
<feature type="transmembrane region" description="Helical" evidence="6">
    <location>
        <begin position="236"/>
        <end position="259"/>
    </location>
</feature>
<dbReference type="GO" id="GO:0022857">
    <property type="term" value="F:transmembrane transporter activity"/>
    <property type="evidence" value="ECO:0007669"/>
    <property type="project" value="InterPro"/>
</dbReference>
<feature type="transmembrane region" description="Helical" evidence="6">
    <location>
        <begin position="97"/>
        <end position="115"/>
    </location>
</feature>
<feature type="transmembrane region" description="Helical" evidence="6">
    <location>
        <begin position="69"/>
        <end position="90"/>
    </location>
</feature>
<feature type="transmembrane region" description="Helical" evidence="6">
    <location>
        <begin position="156"/>
        <end position="176"/>
    </location>
</feature>
<organism evidence="7 8">
    <name type="scientific">Ewingella americana</name>
    <dbReference type="NCBI Taxonomy" id="41202"/>
    <lineage>
        <taxon>Bacteria</taxon>
        <taxon>Pseudomonadati</taxon>
        <taxon>Pseudomonadota</taxon>
        <taxon>Gammaproteobacteria</taxon>
        <taxon>Enterobacterales</taxon>
        <taxon>Yersiniaceae</taxon>
        <taxon>Ewingella</taxon>
    </lineage>
</organism>
<accession>A0A502G9T1</accession>
<dbReference type="EMBL" id="RCZD01000010">
    <property type="protein sequence ID" value="TPG58745.1"/>
    <property type="molecule type" value="Genomic_DNA"/>
</dbReference>
<dbReference type="PANTHER" id="PTHR43370:SF2">
    <property type="entry name" value="ABC TRANSPORTER PERMEASE PROTEIN"/>
    <property type="match status" value="1"/>
</dbReference>
<dbReference type="CDD" id="cd06580">
    <property type="entry name" value="TM_PBP1_transp_TpRbsC_like"/>
    <property type="match status" value="1"/>
</dbReference>
<comment type="caution">
    <text evidence="7">The sequence shown here is derived from an EMBL/GenBank/DDBJ whole genome shotgun (WGS) entry which is preliminary data.</text>
</comment>
<keyword evidence="8" id="KW-1185">Reference proteome</keyword>
<dbReference type="Pfam" id="PF02653">
    <property type="entry name" value="BPD_transp_2"/>
    <property type="match status" value="1"/>
</dbReference>
<keyword evidence="4 6" id="KW-1133">Transmembrane helix</keyword>
<evidence type="ECO:0000313" key="7">
    <source>
        <dbReference type="EMBL" id="TPG58745.1"/>
    </source>
</evidence>
<proteinExistence type="predicted"/>
<evidence type="ECO:0000256" key="4">
    <source>
        <dbReference type="ARBA" id="ARBA00022989"/>
    </source>
</evidence>
<keyword evidence="3 6" id="KW-0812">Transmembrane</keyword>
<evidence type="ECO:0000256" key="2">
    <source>
        <dbReference type="ARBA" id="ARBA00022475"/>
    </source>
</evidence>
<reference evidence="7 8" key="1">
    <citation type="journal article" date="2019" name="Environ. Microbiol.">
        <title>Species interactions and distinct microbial communities in high Arctic permafrost affected cryosols are associated with the CH4 and CO2 gas fluxes.</title>
        <authorList>
            <person name="Altshuler I."/>
            <person name="Hamel J."/>
            <person name="Turney S."/>
            <person name="Magnuson E."/>
            <person name="Levesque R."/>
            <person name="Greer C."/>
            <person name="Whyte L.G."/>
        </authorList>
    </citation>
    <scope>NUCLEOTIDE SEQUENCE [LARGE SCALE GENOMIC DNA]</scope>
    <source>
        <strain evidence="7 8">E4</strain>
    </source>
</reference>
<dbReference type="RefSeq" id="WP_140474119.1">
    <property type="nucleotide sequence ID" value="NZ_RCZD01000010.1"/>
</dbReference>
<keyword evidence="2" id="KW-1003">Cell membrane</keyword>
<evidence type="ECO:0000256" key="6">
    <source>
        <dbReference type="SAM" id="Phobius"/>
    </source>
</evidence>
<feature type="transmembrane region" description="Helical" evidence="6">
    <location>
        <begin position="201"/>
        <end position="224"/>
    </location>
</feature>
<keyword evidence="5 6" id="KW-0472">Membrane</keyword>
<feature type="transmembrane region" description="Helical" evidence="6">
    <location>
        <begin position="12"/>
        <end position="32"/>
    </location>
</feature>
<dbReference type="OrthoDB" id="9792579at2"/>
<name>A0A502G9T1_9GAMM</name>
<evidence type="ECO:0000256" key="3">
    <source>
        <dbReference type="ARBA" id="ARBA00022692"/>
    </source>
</evidence>
<dbReference type="AlphaFoldDB" id="A0A502G9T1"/>
<dbReference type="PANTHER" id="PTHR43370">
    <property type="entry name" value="SUGAR ABC TRANSPORTER INTEGRAL MEMBRANE PROTEIN-RELATED"/>
    <property type="match status" value="1"/>
</dbReference>
<dbReference type="GO" id="GO:0005886">
    <property type="term" value="C:plasma membrane"/>
    <property type="evidence" value="ECO:0007669"/>
    <property type="project" value="UniProtKB-SubCell"/>
</dbReference>
<evidence type="ECO:0000256" key="1">
    <source>
        <dbReference type="ARBA" id="ARBA00004429"/>
    </source>
</evidence>
<dbReference type="Proteomes" id="UP000317663">
    <property type="component" value="Unassembled WGS sequence"/>
</dbReference>